<feature type="domain" description="T-SNARE coiled-coil homology" evidence="2">
    <location>
        <begin position="42"/>
        <end position="69"/>
    </location>
</feature>
<organism evidence="3 4">
    <name type="scientific">Mesorhabditis spiculigera</name>
    <dbReference type="NCBI Taxonomy" id="96644"/>
    <lineage>
        <taxon>Eukaryota</taxon>
        <taxon>Metazoa</taxon>
        <taxon>Ecdysozoa</taxon>
        <taxon>Nematoda</taxon>
        <taxon>Chromadorea</taxon>
        <taxon>Rhabditida</taxon>
        <taxon>Rhabditina</taxon>
        <taxon>Rhabditomorpha</taxon>
        <taxon>Rhabditoidea</taxon>
        <taxon>Rhabditidae</taxon>
        <taxon>Mesorhabditinae</taxon>
        <taxon>Mesorhabditis</taxon>
    </lineage>
</organism>
<sequence length="69" mass="7460">MPKPVEAQPEASPKRAVDNFASFRGSGGHNMGSSSTGTCVAVGDEVEDQNHLFDRIQTKVERNDVVVRC</sequence>
<keyword evidence="4" id="KW-1185">Reference proteome</keyword>
<evidence type="ECO:0000313" key="3">
    <source>
        <dbReference type="EMBL" id="CAJ0577604.1"/>
    </source>
</evidence>
<feature type="non-terminal residue" evidence="3">
    <location>
        <position position="69"/>
    </location>
</feature>
<evidence type="ECO:0000259" key="2">
    <source>
        <dbReference type="PROSITE" id="PS50192"/>
    </source>
</evidence>
<comment type="caution">
    <text evidence="3">The sequence shown here is derived from an EMBL/GenBank/DDBJ whole genome shotgun (WGS) entry which is preliminary data.</text>
</comment>
<dbReference type="EMBL" id="CATQJA010002651">
    <property type="protein sequence ID" value="CAJ0577604.1"/>
    <property type="molecule type" value="Genomic_DNA"/>
</dbReference>
<evidence type="ECO:0000256" key="1">
    <source>
        <dbReference type="SAM" id="MobiDB-lite"/>
    </source>
</evidence>
<accession>A0AA36CYB1</accession>
<dbReference type="PROSITE" id="PS50192">
    <property type="entry name" value="T_SNARE"/>
    <property type="match status" value="1"/>
</dbReference>
<dbReference type="AlphaFoldDB" id="A0AA36CYB1"/>
<feature type="region of interest" description="Disordered" evidence="1">
    <location>
        <begin position="1"/>
        <end position="37"/>
    </location>
</feature>
<gene>
    <name evidence="3" type="ORF">MSPICULIGERA_LOCUS15874</name>
</gene>
<evidence type="ECO:0000313" key="4">
    <source>
        <dbReference type="Proteomes" id="UP001177023"/>
    </source>
</evidence>
<name>A0AA36CYB1_9BILA</name>
<dbReference type="Gene3D" id="1.20.5.110">
    <property type="match status" value="1"/>
</dbReference>
<dbReference type="Proteomes" id="UP001177023">
    <property type="component" value="Unassembled WGS sequence"/>
</dbReference>
<dbReference type="InterPro" id="IPR000727">
    <property type="entry name" value="T_SNARE_dom"/>
</dbReference>
<protein>
    <recommendedName>
        <fullName evidence="2">t-SNARE coiled-coil homology domain-containing protein</fullName>
    </recommendedName>
</protein>
<reference evidence="3" key="1">
    <citation type="submission" date="2023-06" db="EMBL/GenBank/DDBJ databases">
        <authorList>
            <person name="Delattre M."/>
        </authorList>
    </citation>
    <scope>NUCLEOTIDE SEQUENCE</scope>
    <source>
        <strain evidence="3">AF72</strain>
    </source>
</reference>
<proteinExistence type="predicted"/>